<dbReference type="GO" id="GO:0009234">
    <property type="term" value="P:menaquinone biosynthetic process"/>
    <property type="evidence" value="ECO:0007669"/>
    <property type="project" value="UniProtKB-UniRule"/>
</dbReference>
<proteinExistence type="predicted"/>
<dbReference type="UniPathway" id="UPA01057">
    <property type="reaction ID" value="UER00165"/>
</dbReference>
<dbReference type="InterPro" id="IPR029065">
    <property type="entry name" value="Enolase_C-like"/>
</dbReference>
<dbReference type="PANTHER" id="PTHR48073:SF5">
    <property type="entry name" value="O-SUCCINYLBENZOATE SYNTHASE"/>
    <property type="match status" value="1"/>
</dbReference>
<dbReference type="Gene3D" id="3.20.20.120">
    <property type="entry name" value="Enolase-like C-terminal domain"/>
    <property type="match status" value="1"/>
</dbReference>
<dbReference type="GO" id="GO:0046872">
    <property type="term" value="F:metal ion binding"/>
    <property type="evidence" value="ECO:0007669"/>
    <property type="project" value="UniProtKB-KW"/>
</dbReference>
<evidence type="ECO:0000256" key="6">
    <source>
        <dbReference type="NCBIfam" id="TIGR01928"/>
    </source>
</evidence>
<keyword evidence="2" id="KW-0479">Metal-binding</keyword>
<dbReference type="SFLD" id="SFLDG00180">
    <property type="entry name" value="muconate_cycloisomerase"/>
    <property type="match status" value="1"/>
</dbReference>
<dbReference type="OrthoDB" id="9774531at2"/>
<dbReference type="GO" id="GO:0016854">
    <property type="term" value="F:racemase and epimerase activity"/>
    <property type="evidence" value="ECO:0007669"/>
    <property type="project" value="UniProtKB-ARBA"/>
</dbReference>
<feature type="domain" description="Mandelate racemase/muconate lactonizing enzyme C-terminal" evidence="7">
    <location>
        <begin position="142"/>
        <end position="235"/>
    </location>
</feature>
<evidence type="ECO:0000256" key="2">
    <source>
        <dbReference type="ARBA" id="ARBA00022723"/>
    </source>
</evidence>
<comment type="cofactor">
    <cofactor evidence="1">
        <name>a divalent metal cation</name>
        <dbReference type="ChEBI" id="CHEBI:60240"/>
    </cofactor>
</comment>
<dbReference type="NCBIfam" id="TIGR01928">
    <property type="entry name" value="menC_lowGC_arch"/>
    <property type="match status" value="1"/>
</dbReference>
<dbReference type="InterPro" id="IPR036849">
    <property type="entry name" value="Enolase-like_C_sf"/>
</dbReference>
<evidence type="ECO:0000256" key="3">
    <source>
        <dbReference type="ARBA" id="ARBA00022842"/>
    </source>
</evidence>
<name>A0A346XVH0_9ACTN</name>
<evidence type="ECO:0000256" key="5">
    <source>
        <dbReference type="ARBA" id="ARBA00029491"/>
    </source>
</evidence>
<dbReference type="SUPFAM" id="SSF54826">
    <property type="entry name" value="Enolase N-terminal domain-like"/>
    <property type="match status" value="1"/>
</dbReference>
<evidence type="ECO:0000259" key="7">
    <source>
        <dbReference type="SMART" id="SM00922"/>
    </source>
</evidence>
<dbReference type="InterPro" id="IPR010197">
    <property type="entry name" value="OSBS/NAAAR"/>
</dbReference>
<keyword evidence="3" id="KW-0460">Magnesium</keyword>
<keyword evidence="4" id="KW-0456">Lyase</keyword>
<protein>
    <recommendedName>
        <fullName evidence="5 6">o-succinylbenzoate synthase</fullName>
        <ecNumber evidence="5 6">4.2.1.113</ecNumber>
    </recommendedName>
</protein>
<dbReference type="EMBL" id="CP031165">
    <property type="protein sequence ID" value="AXV06217.1"/>
    <property type="molecule type" value="Genomic_DNA"/>
</dbReference>
<dbReference type="InterPro" id="IPR013342">
    <property type="entry name" value="Mandelate_racemase_C"/>
</dbReference>
<dbReference type="Pfam" id="PF02746">
    <property type="entry name" value="MR_MLE_N"/>
    <property type="match status" value="1"/>
</dbReference>
<sequence length="372" mass="39449">MRIEAIELRRVDIPLVTPFRTSFGTQDTRDCVLVRVVTDVGEGWSECVTMPWPLYSAESSDVVIPIVSAHMAPRLLGVDGIGPRDVARLLAPIRGHRMAKAGLEAAVLDAWLRAAGQSFASFLGVTATRVPCGVSVGIHDSTEALVETVGGYLDEGYVRIKLKIEPGNDVEAVAAVRRAFGEDVPLQVDANAAYEPGDIPLLRQLDAFGLLLIEQPFDEERLLANVDLRAAIDTPVCLDESAVSAQVVADAIRLGAVDIVNIKAGRVGGYLEAARIHDLCVAHGVPVWCGGMVETGIGRAANAVLAGMAGFSLPGDNSGFDRFYATDIVADPLRMVDGHLPVPTAPGMGFELDPEAIEAVTVERVLLEAPSG</sequence>
<dbReference type="CDD" id="cd03317">
    <property type="entry name" value="NAAAR"/>
    <property type="match status" value="1"/>
</dbReference>
<dbReference type="InterPro" id="IPR013341">
    <property type="entry name" value="Mandelate_racemase_N_dom"/>
</dbReference>
<dbReference type="InterPro" id="IPR029017">
    <property type="entry name" value="Enolase-like_N"/>
</dbReference>
<evidence type="ECO:0000313" key="9">
    <source>
        <dbReference type="Proteomes" id="UP000264006"/>
    </source>
</evidence>
<evidence type="ECO:0000256" key="1">
    <source>
        <dbReference type="ARBA" id="ARBA00001968"/>
    </source>
</evidence>
<gene>
    <name evidence="8" type="ORF">DVS28_a1524</name>
</gene>
<dbReference type="PANTHER" id="PTHR48073">
    <property type="entry name" value="O-SUCCINYLBENZOATE SYNTHASE-RELATED"/>
    <property type="match status" value="1"/>
</dbReference>
<dbReference type="SFLD" id="SFLDF00009">
    <property type="entry name" value="o-succinylbenzoate_synthase"/>
    <property type="match status" value="1"/>
</dbReference>
<evidence type="ECO:0000313" key="8">
    <source>
        <dbReference type="EMBL" id="AXV06217.1"/>
    </source>
</evidence>
<dbReference type="Pfam" id="PF13378">
    <property type="entry name" value="MR_MLE_C"/>
    <property type="match status" value="1"/>
</dbReference>
<dbReference type="RefSeq" id="WP_114590906.1">
    <property type="nucleotide sequence ID" value="NZ_CP031165.1"/>
</dbReference>
<dbReference type="Gene3D" id="3.30.390.10">
    <property type="entry name" value="Enolase-like, N-terminal domain"/>
    <property type="match status" value="1"/>
</dbReference>
<dbReference type="AlphaFoldDB" id="A0A346XVH0"/>
<dbReference type="KEGG" id="euz:DVS28_a1524"/>
<dbReference type="SFLD" id="SFLDS00001">
    <property type="entry name" value="Enolase"/>
    <property type="match status" value="1"/>
</dbReference>
<reference evidence="8 9" key="1">
    <citation type="submission" date="2018-09" db="EMBL/GenBank/DDBJ databases">
        <title>Complete genome sequence of Euzebya sp. DY32-46 isolated from seawater of Pacific Ocean.</title>
        <authorList>
            <person name="Xu L."/>
            <person name="Wu Y.-H."/>
            <person name="Xu X.-W."/>
        </authorList>
    </citation>
    <scope>NUCLEOTIDE SEQUENCE [LARGE SCALE GENOMIC DNA]</scope>
    <source>
        <strain evidence="8 9">DY32-46</strain>
    </source>
</reference>
<keyword evidence="9" id="KW-1185">Reference proteome</keyword>
<dbReference type="Proteomes" id="UP000264006">
    <property type="component" value="Chromosome"/>
</dbReference>
<accession>A0A346XVH0</accession>
<organism evidence="8 9">
    <name type="scientific">Euzebya pacifica</name>
    <dbReference type="NCBI Taxonomy" id="1608957"/>
    <lineage>
        <taxon>Bacteria</taxon>
        <taxon>Bacillati</taxon>
        <taxon>Actinomycetota</taxon>
        <taxon>Nitriliruptoria</taxon>
        <taxon>Euzebyales</taxon>
    </lineage>
</organism>
<dbReference type="UniPathway" id="UPA00079"/>
<dbReference type="SUPFAM" id="SSF51604">
    <property type="entry name" value="Enolase C-terminal domain-like"/>
    <property type="match status" value="1"/>
</dbReference>
<evidence type="ECO:0000256" key="4">
    <source>
        <dbReference type="ARBA" id="ARBA00023239"/>
    </source>
</evidence>
<dbReference type="GO" id="GO:0043748">
    <property type="term" value="F:O-succinylbenzoate synthase activity"/>
    <property type="evidence" value="ECO:0007669"/>
    <property type="project" value="UniProtKB-EC"/>
</dbReference>
<dbReference type="SMART" id="SM00922">
    <property type="entry name" value="MR_MLE"/>
    <property type="match status" value="1"/>
</dbReference>
<dbReference type="EC" id="4.2.1.113" evidence="5 6"/>